<dbReference type="Proteomes" id="UP000678237">
    <property type="component" value="Unassembled WGS sequence"/>
</dbReference>
<evidence type="ECO:0008006" key="3">
    <source>
        <dbReference type="Google" id="ProtNLM"/>
    </source>
</evidence>
<protein>
    <recommendedName>
        <fullName evidence="3">DNA-binding protein</fullName>
    </recommendedName>
</protein>
<gene>
    <name evidence="1" type="ORF">J4203_01015</name>
</gene>
<reference evidence="1" key="1">
    <citation type="submission" date="2021-03" db="EMBL/GenBank/DDBJ databases">
        <authorList>
            <person name="Jaffe A."/>
        </authorList>
    </citation>
    <scope>NUCLEOTIDE SEQUENCE</scope>
    <source>
        <strain evidence="1">RIFCSPLOWO2_01_FULL_58_19</strain>
    </source>
</reference>
<reference evidence="1" key="2">
    <citation type="submission" date="2021-05" db="EMBL/GenBank/DDBJ databases">
        <title>Protein family content uncovers lineage relationships and bacterial pathway maintenance mechanisms in DPANN archaea.</title>
        <authorList>
            <person name="Castelle C.J."/>
            <person name="Meheust R."/>
            <person name="Jaffe A.L."/>
            <person name="Seitz K."/>
            <person name="Gong X."/>
            <person name="Baker B.J."/>
            <person name="Banfield J.F."/>
        </authorList>
    </citation>
    <scope>NUCLEOTIDE SEQUENCE</scope>
    <source>
        <strain evidence="1">RIFCSPLOWO2_01_FULL_58_19</strain>
    </source>
</reference>
<dbReference type="SUPFAM" id="SSF50249">
    <property type="entry name" value="Nucleic acid-binding proteins"/>
    <property type="match status" value="1"/>
</dbReference>
<dbReference type="InterPro" id="IPR012340">
    <property type="entry name" value="NA-bd_OB-fold"/>
</dbReference>
<accession>A0A8T4L711</accession>
<organism evidence="1 2">
    <name type="scientific">Candidatus Iainarchaeum sp</name>
    <dbReference type="NCBI Taxonomy" id="3101447"/>
    <lineage>
        <taxon>Archaea</taxon>
        <taxon>Candidatus Iainarchaeota</taxon>
        <taxon>Candidatus Iainarchaeia</taxon>
        <taxon>Candidatus Iainarchaeales</taxon>
        <taxon>Candidatus Iainarchaeaceae</taxon>
        <taxon>Candidatus Iainarchaeum</taxon>
    </lineage>
</organism>
<sequence length="95" mass="10244">MLVKELKPNTPIPEMELEITTVGEPRRFATERGEGTVANAAGKDSEGQEVSVSLWGDDTGLVKEGNKIRITEGWCTAYKGKIQVSAGKRGKLAVL</sequence>
<evidence type="ECO:0000313" key="2">
    <source>
        <dbReference type="Proteomes" id="UP000678237"/>
    </source>
</evidence>
<dbReference type="Gene3D" id="2.40.50.140">
    <property type="entry name" value="Nucleic acid-binding proteins"/>
    <property type="match status" value="1"/>
</dbReference>
<dbReference type="EMBL" id="JAGVWE010000002">
    <property type="protein sequence ID" value="MBS3062427.1"/>
    <property type="molecule type" value="Genomic_DNA"/>
</dbReference>
<evidence type="ECO:0000313" key="1">
    <source>
        <dbReference type="EMBL" id="MBS3062427.1"/>
    </source>
</evidence>
<proteinExistence type="predicted"/>
<name>A0A8T4L711_9ARCH</name>
<comment type="caution">
    <text evidence="1">The sequence shown here is derived from an EMBL/GenBank/DDBJ whole genome shotgun (WGS) entry which is preliminary data.</text>
</comment>
<dbReference type="AlphaFoldDB" id="A0A8T4L711"/>